<organism evidence="1 2">
    <name type="scientific">Rhizophagus clarus</name>
    <dbReference type="NCBI Taxonomy" id="94130"/>
    <lineage>
        <taxon>Eukaryota</taxon>
        <taxon>Fungi</taxon>
        <taxon>Fungi incertae sedis</taxon>
        <taxon>Mucoromycota</taxon>
        <taxon>Glomeromycotina</taxon>
        <taxon>Glomeromycetes</taxon>
        <taxon>Glomerales</taxon>
        <taxon>Glomeraceae</taxon>
        <taxon>Rhizophagus</taxon>
    </lineage>
</organism>
<proteinExistence type="predicted"/>
<sequence>MLLQVSYNNFKKFFPEYSNNLHAFYVYLAFFEKLNYSNSEENTINSFFCRKTTFKYWNTIKGHASDIGIIKRLKDLEEENGYYEEIDSNSDDVDSVAEYDHNDFTKLVDQFRSFLFTNYNIVDEIARIIFENSDKLNCKLSQNHDLLCNGIVFKELLSLNHPTIYKILKKVKMISQLDSPNIILKDQNISLISELLKYSSIPTSFSFKREDFAILKLIEKFNYIWKSSSYQIKSNISEKTYSNDIAFPIVNFSLKDITNIERKYDGTICQSSKCRNGGSYDGPTKFPDFLAYYENQKHGHFYEFFFCEVSYGPFTYNESHTKDDFTKLFKFSADSLNHDFLFLSGFEDFNEIFNHYKQIKICLFHFYDTKLDIYFVD</sequence>
<dbReference type="Proteomes" id="UP000615446">
    <property type="component" value="Unassembled WGS sequence"/>
</dbReference>
<accession>A0A8H3QI88</accession>
<comment type="caution">
    <text evidence="1">The sequence shown here is derived from an EMBL/GenBank/DDBJ whole genome shotgun (WGS) entry which is preliminary data.</text>
</comment>
<gene>
    <name evidence="1" type="ORF">RCL2_000798300</name>
</gene>
<reference evidence="1" key="1">
    <citation type="submission" date="2019-10" db="EMBL/GenBank/DDBJ databases">
        <title>Conservation and host-specific expression of non-tandemly repeated heterogenous ribosome RNA gene in arbuscular mycorrhizal fungi.</title>
        <authorList>
            <person name="Maeda T."/>
            <person name="Kobayashi Y."/>
            <person name="Nakagawa T."/>
            <person name="Ezawa T."/>
            <person name="Yamaguchi K."/>
            <person name="Bino T."/>
            <person name="Nishimoto Y."/>
            <person name="Shigenobu S."/>
            <person name="Kawaguchi M."/>
        </authorList>
    </citation>
    <scope>NUCLEOTIDE SEQUENCE</scope>
    <source>
        <strain evidence="1">HR1</strain>
    </source>
</reference>
<dbReference type="AlphaFoldDB" id="A0A8H3QI88"/>
<evidence type="ECO:0000313" key="1">
    <source>
        <dbReference type="EMBL" id="GES80718.1"/>
    </source>
</evidence>
<name>A0A8H3QI88_9GLOM</name>
<protein>
    <submittedName>
        <fullName evidence="1">Uncharacterized protein</fullName>
    </submittedName>
</protein>
<dbReference type="EMBL" id="BLAL01000051">
    <property type="protein sequence ID" value="GES80718.1"/>
    <property type="molecule type" value="Genomic_DNA"/>
</dbReference>
<evidence type="ECO:0000313" key="2">
    <source>
        <dbReference type="Proteomes" id="UP000615446"/>
    </source>
</evidence>
<dbReference type="OrthoDB" id="2323426at2759"/>